<reference evidence="1 2" key="1">
    <citation type="submission" date="2023-08" db="EMBL/GenBank/DDBJ databases">
        <title>Phytohabitans sansha sp. nov., isolated from marine sediment.</title>
        <authorList>
            <person name="Zhao Y."/>
            <person name="Yi K."/>
        </authorList>
    </citation>
    <scope>NUCLEOTIDE SEQUENCE [LARGE SCALE GENOMIC DNA]</scope>
    <source>
        <strain evidence="1 2">ZYX-F-186</strain>
    </source>
</reference>
<gene>
    <name evidence="1" type="ORF">RB614_37820</name>
</gene>
<accession>A0ABU0ZTI2</accession>
<evidence type="ECO:0000313" key="1">
    <source>
        <dbReference type="EMBL" id="MDQ7910268.1"/>
    </source>
</evidence>
<dbReference type="EMBL" id="JAVHUY010000053">
    <property type="protein sequence ID" value="MDQ7910268.1"/>
    <property type="molecule type" value="Genomic_DNA"/>
</dbReference>
<protein>
    <recommendedName>
        <fullName evidence="3">TFIIS-type domain-containing protein</fullName>
    </recommendedName>
</protein>
<name>A0ABU0ZTI2_9ACTN</name>
<proteinExistence type="predicted"/>
<keyword evidence="2" id="KW-1185">Reference proteome</keyword>
<evidence type="ECO:0000313" key="2">
    <source>
        <dbReference type="Proteomes" id="UP001230908"/>
    </source>
</evidence>
<organism evidence="1 2">
    <name type="scientific">Phytohabitans maris</name>
    <dbReference type="NCBI Taxonomy" id="3071409"/>
    <lineage>
        <taxon>Bacteria</taxon>
        <taxon>Bacillati</taxon>
        <taxon>Actinomycetota</taxon>
        <taxon>Actinomycetes</taxon>
        <taxon>Micromonosporales</taxon>
        <taxon>Micromonosporaceae</taxon>
    </lineage>
</organism>
<evidence type="ECO:0008006" key="3">
    <source>
        <dbReference type="Google" id="ProtNLM"/>
    </source>
</evidence>
<comment type="caution">
    <text evidence="1">The sequence shown here is derived from an EMBL/GenBank/DDBJ whole genome shotgun (WGS) entry which is preliminary data.</text>
</comment>
<sequence length="60" mass="6503">MEPHQDPTPAVIDGPVPKCGDCDRLVYQEALASRLVDGKPGAKAYECPHGRGWHVIPAPR</sequence>
<dbReference type="RefSeq" id="WP_308717519.1">
    <property type="nucleotide sequence ID" value="NZ_JAVHUY010000053.1"/>
</dbReference>
<dbReference type="Proteomes" id="UP001230908">
    <property type="component" value="Unassembled WGS sequence"/>
</dbReference>